<accession>A0ABN1MU38</accession>
<keyword evidence="5" id="KW-0813">Transport</keyword>
<dbReference type="NCBIfam" id="TIGR00945">
    <property type="entry name" value="tatC"/>
    <property type="match status" value="1"/>
</dbReference>
<dbReference type="InterPro" id="IPR002033">
    <property type="entry name" value="TatC"/>
</dbReference>
<evidence type="ECO:0000313" key="7">
    <source>
        <dbReference type="Proteomes" id="UP001501126"/>
    </source>
</evidence>
<keyword evidence="5" id="KW-1003">Cell membrane</keyword>
<feature type="transmembrane region" description="Helical" evidence="5">
    <location>
        <begin position="171"/>
        <end position="197"/>
    </location>
</feature>
<evidence type="ECO:0000313" key="6">
    <source>
        <dbReference type="EMBL" id="GAA0876744.1"/>
    </source>
</evidence>
<gene>
    <name evidence="5 6" type="primary">tatC</name>
    <name evidence="6" type="ORF">GCM10009118_31540</name>
</gene>
<dbReference type="HAMAP" id="MF_00902">
    <property type="entry name" value="TatC"/>
    <property type="match status" value="1"/>
</dbReference>
<comment type="caution">
    <text evidence="5">Lacks conserved residue(s) required for the propagation of feature annotation.</text>
</comment>
<evidence type="ECO:0000256" key="5">
    <source>
        <dbReference type="HAMAP-Rule" id="MF_00902"/>
    </source>
</evidence>
<keyword evidence="7" id="KW-1185">Reference proteome</keyword>
<dbReference type="PANTHER" id="PTHR30371">
    <property type="entry name" value="SEC-INDEPENDENT PROTEIN TRANSLOCASE PROTEIN TATC"/>
    <property type="match status" value="1"/>
</dbReference>
<proteinExistence type="inferred from homology"/>
<feature type="transmembrane region" description="Helical" evidence="5">
    <location>
        <begin position="127"/>
        <end position="151"/>
    </location>
</feature>
<keyword evidence="5" id="KW-0811">Translocation</keyword>
<keyword evidence="3 5" id="KW-1133">Transmembrane helix</keyword>
<feature type="transmembrane region" description="Helical" evidence="5">
    <location>
        <begin position="85"/>
        <end position="106"/>
    </location>
</feature>
<evidence type="ECO:0000256" key="2">
    <source>
        <dbReference type="ARBA" id="ARBA00022692"/>
    </source>
</evidence>
<name>A0ABN1MU38_9FLAO</name>
<comment type="subcellular location">
    <subcellularLocation>
        <location evidence="5">Cell membrane</location>
        <topology evidence="5">Multi-pass membrane protein</topology>
    </subcellularLocation>
    <subcellularLocation>
        <location evidence="1">Membrane</location>
        <topology evidence="1">Multi-pass membrane protein</topology>
    </subcellularLocation>
</comment>
<feature type="transmembrane region" description="Helical" evidence="5">
    <location>
        <begin position="21"/>
        <end position="42"/>
    </location>
</feature>
<evidence type="ECO:0000256" key="3">
    <source>
        <dbReference type="ARBA" id="ARBA00022989"/>
    </source>
</evidence>
<keyword evidence="2 5" id="KW-0812">Transmembrane</keyword>
<organism evidence="6 7">
    <name type="scientific">Wandonia haliotis</name>
    <dbReference type="NCBI Taxonomy" id="574963"/>
    <lineage>
        <taxon>Bacteria</taxon>
        <taxon>Pseudomonadati</taxon>
        <taxon>Bacteroidota</taxon>
        <taxon>Flavobacteriia</taxon>
        <taxon>Flavobacteriales</taxon>
        <taxon>Crocinitomicaceae</taxon>
        <taxon>Wandonia</taxon>
    </lineage>
</organism>
<dbReference type="Proteomes" id="UP001501126">
    <property type="component" value="Unassembled WGS sequence"/>
</dbReference>
<evidence type="ECO:0000256" key="4">
    <source>
        <dbReference type="ARBA" id="ARBA00023136"/>
    </source>
</evidence>
<dbReference type="PANTHER" id="PTHR30371:SF0">
    <property type="entry name" value="SEC-INDEPENDENT PROTEIN TRANSLOCASE PROTEIN TATC, CHLOROPLASTIC-RELATED"/>
    <property type="match status" value="1"/>
</dbReference>
<evidence type="ECO:0000256" key="1">
    <source>
        <dbReference type="ARBA" id="ARBA00004141"/>
    </source>
</evidence>
<sequence length="261" mass="29624">MMTDNKEMSFLDHLEELRWRLVRSSVAIVAIATVIWIFKSWIMENLFMTMRKSSFYTFDFLCRTINVCVEDVPVNMQSTEVVGQFSYALMMSVVGGIIFAFPYIFWEIWGFVKPGLKKNELKAVKGTVFFVSVLFFIGVLFGYFIVAPLSVQFFGSFQIAEGIQNNFTVSSYMSTVISTIFFSGLLFLLPVLVYFFAKLGIVSSAFLKKYRKHAIVGVLILSALITPPDLISQIIVAIPIVLLYEISILLARSVEKKEPRG</sequence>
<comment type="subunit">
    <text evidence="5">Forms a complex with TatA.</text>
</comment>
<comment type="similarity">
    <text evidence="5">Belongs to the TatC family.</text>
</comment>
<protein>
    <recommendedName>
        <fullName evidence="5">Sec-independent protein translocase protein TatC</fullName>
    </recommendedName>
</protein>
<comment type="function">
    <text evidence="5">Part of the twin-arginine translocation (Tat) system that transports large folded proteins containing a characteristic twin-arginine motif in their signal peptide across membranes.</text>
</comment>
<reference evidence="6 7" key="1">
    <citation type="journal article" date="2019" name="Int. J. Syst. Evol. Microbiol.">
        <title>The Global Catalogue of Microorganisms (GCM) 10K type strain sequencing project: providing services to taxonomists for standard genome sequencing and annotation.</title>
        <authorList>
            <consortium name="The Broad Institute Genomics Platform"/>
            <consortium name="The Broad Institute Genome Sequencing Center for Infectious Disease"/>
            <person name="Wu L."/>
            <person name="Ma J."/>
        </authorList>
    </citation>
    <scope>NUCLEOTIDE SEQUENCE [LARGE SCALE GENOMIC DNA]</scope>
    <source>
        <strain evidence="6 7">JCM 16083</strain>
    </source>
</reference>
<dbReference type="PRINTS" id="PR01840">
    <property type="entry name" value="TATCFAMILY"/>
</dbReference>
<keyword evidence="5" id="KW-0653">Protein transport</keyword>
<comment type="caution">
    <text evidence="6">The sequence shown here is derived from an EMBL/GenBank/DDBJ whole genome shotgun (WGS) entry which is preliminary data.</text>
</comment>
<dbReference type="RefSeq" id="WP_343790221.1">
    <property type="nucleotide sequence ID" value="NZ_BAAAFH010000022.1"/>
</dbReference>
<dbReference type="Pfam" id="PF00902">
    <property type="entry name" value="TatC"/>
    <property type="match status" value="1"/>
</dbReference>
<dbReference type="EMBL" id="BAAAFH010000022">
    <property type="protein sequence ID" value="GAA0876744.1"/>
    <property type="molecule type" value="Genomic_DNA"/>
</dbReference>
<keyword evidence="4 5" id="KW-0472">Membrane</keyword>